<dbReference type="HAMAP" id="MF_02100">
    <property type="entry name" value="Methyltr_YrrT"/>
    <property type="match status" value="1"/>
</dbReference>
<organism evidence="6 7">
    <name type="scientific">Paenibacillus radicis</name>
    <name type="common">ex Gao et al. 2016</name>
    <dbReference type="NCBI Taxonomy" id="1737354"/>
    <lineage>
        <taxon>Bacteria</taxon>
        <taxon>Bacillati</taxon>
        <taxon>Bacillota</taxon>
        <taxon>Bacilli</taxon>
        <taxon>Bacillales</taxon>
        <taxon>Paenibacillaceae</taxon>
        <taxon>Paenibacillus</taxon>
    </lineage>
</organism>
<dbReference type="GO" id="GO:0032259">
    <property type="term" value="P:methylation"/>
    <property type="evidence" value="ECO:0007669"/>
    <property type="project" value="UniProtKB-KW"/>
</dbReference>
<dbReference type="SUPFAM" id="SSF53335">
    <property type="entry name" value="S-adenosyl-L-methionine-dependent methyltransferases"/>
    <property type="match status" value="1"/>
</dbReference>
<dbReference type="PANTHER" id="PTHR43861">
    <property type="entry name" value="TRANS-ACONITATE 2-METHYLTRANSFERASE-RELATED"/>
    <property type="match status" value="1"/>
</dbReference>
<dbReference type="RefSeq" id="WP_188890751.1">
    <property type="nucleotide sequence ID" value="NZ_BMHY01000007.1"/>
</dbReference>
<dbReference type="EMBL" id="BMHY01000007">
    <property type="protein sequence ID" value="GGG77586.1"/>
    <property type="molecule type" value="Genomic_DNA"/>
</dbReference>
<dbReference type="InterPro" id="IPR023553">
    <property type="entry name" value="Uncharacterised_MeTfrase_YrrT"/>
</dbReference>
<keyword evidence="1 4" id="KW-0489">Methyltransferase</keyword>
<dbReference type="CDD" id="cd02440">
    <property type="entry name" value="AdoMet_MTases"/>
    <property type="match status" value="1"/>
</dbReference>
<dbReference type="Proteomes" id="UP000600247">
    <property type="component" value="Unassembled WGS sequence"/>
</dbReference>
<evidence type="ECO:0000256" key="3">
    <source>
        <dbReference type="ARBA" id="ARBA00022691"/>
    </source>
</evidence>
<gene>
    <name evidence="6" type="ORF">GCM10010918_37890</name>
</gene>
<comment type="caution">
    <text evidence="6">The sequence shown here is derived from an EMBL/GenBank/DDBJ whole genome shotgun (WGS) entry which is preliminary data.</text>
</comment>
<feature type="domain" description="Methyltransferase" evidence="5">
    <location>
        <begin position="49"/>
        <end position="139"/>
    </location>
</feature>
<sequence>MGREFIELFDNWSEDYDQTVAGHDEQYREVFEHYDHILQTVASRSQGTVVEFGVGTGNLTEKLIALGRQVYGVEPSSGMRGQITKRGLAFTLLDGDFIQFPQIGAPVDSIVSTYAFHHLTDAEKEEAIALYSKLLSSGGKIVFADTVYRDADERELIHASAREAGYNDLLYDLQTEYYTTIEALQAMLERNGFSVTFNRLNRYVWLIDATKNG</sequence>
<keyword evidence="7" id="KW-1185">Reference proteome</keyword>
<dbReference type="InterPro" id="IPR041698">
    <property type="entry name" value="Methyltransf_25"/>
</dbReference>
<comment type="function">
    <text evidence="4">Could be a S-adenosyl-L-methionine-dependent methyltransferase.</text>
</comment>
<reference evidence="6 7" key="1">
    <citation type="journal article" date="2014" name="Int. J. Syst. Evol. Microbiol.">
        <title>Complete genome sequence of Corynebacterium casei LMG S-19264T (=DSM 44701T), isolated from a smear-ripened cheese.</title>
        <authorList>
            <consortium name="US DOE Joint Genome Institute (JGI-PGF)"/>
            <person name="Walter F."/>
            <person name="Albersmeier A."/>
            <person name="Kalinowski J."/>
            <person name="Ruckert C."/>
        </authorList>
    </citation>
    <scope>NUCLEOTIDE SEQUENCE [LARGE SCALE GENOMIC DNA]</scope>
    <source>
        <strain evidence="6 7">CGMCC 1.15286</strain>
    </source>
</reference>
<dbReference type="InterPro" id="IPR029063">
    <property type="entry name" value="SAM-dependent_MTases_sf"/>
</dbReference>
<evidence type="ECO:0000256" key="4">
    <source>
        <dbReference type="HAMAP-Rule" id="MF_02100"/>
    </source>
</evidence>
<evidence type="ECO:0000256" key="2">
    <source>
        <dbReference type="ARBA" id="ARBA00022679"/>
    </source>
</evidence>
<accession>A0A917HFZ2</accession>
<dbReference type="GO" id="GO:0008757">
    <property type="term" value="F:S-adenosylmethionine-dependent methyltransferase activity"/>
    <property type="evidence" value="ECO:0007669"/>
    <property type="project" value="UniProtKB-UniRule"/>
</dbReference>
<name>A0A917HFZ2_9BACL</name>
<dbReference type="AlphaFoldDB" id="A0A917HFZ2"/>
<dbReference type="Gene3D" id="3.40.50.150">
    <property type="entry name" value="Vaccinia Virus protein VP39"/>
    <property type="match status" value="1"/>
</dbReference>
<evidence type="ECO:0000313" key="6">
    <source>
        <dbReference type="EMBL" id="GGG77586.1"/>
    </source>
</evidence>
<evidence type="ECO:0000313" key="7">
    <source>
        <dbReference type="Proteomes" id="UP000600247"/>
    </source>
</evidence>
<feature type="binding site" evidence="4">
    <location>
        <position position="53"/>
    </location>
    <ligand>
        <name>S-adenosyl-L-methionine</name>
        <dbReference type="ChEBI" id="CHEBI:59789"/>
    </ligand>
</feature>
<evidence type="ECO:0000259" key="5">
    <source>
        <dbReference type="Pfam" id="PF13649"/>
    </source>
</evidence>
<dbReference type="EC" id="2.1.1.-" evidence="4"/>
<evidence type="ECO:0000256" key="1">
    <source>
        <dbReference type="ARBA" id="ARBA00022603"/>
    </source>
</evidence>
<feature type="binding site" evidence="4">
    <location>
        <position position="74"/>
    </location>
    <ligand>
        <name>S-adenosyl-L-methionine</name>
        <dbReference type="ChEBI" id="CHEBI:59789"/>
    </ligand>
</feature>
<proteinExistence type="inferred from homology"/>
<comment type="similarity">
    <text evidence="4">Belongs to the methyltransferase superfamily. YrrT family.</text>
</comment>
<protein>
    <recommendedName>
        <fullName evidence="4">Uncharacterized methyltransferase GCM10010918_37890</fullName>
        <ecNumber evidence="4">2.1.1.-</ecNumber>
    </recommendedName>
</protein>
<dbReference type="Pfam" id="PF13649">
    <property type="entry name" value="Methyltransf_25"/>
    <property type="match status" value="1"/>
</dbReference>
<keyword evidence="3 4" id="KW-0949">S-adenosyl-L-methionine</keyword>
<feature type="binding site" evidence="4">
    <location>
        <position position="96"/>
    </location>
    <ligand>
        <name>S-adenosyl-L-methionine</name>
        <dbReference type="ChEBI" id="CHEBI:59789"/>
    </ligand>
</feature>
<keyword evidence="2 4" id="KW-0808">Transferase</keyword>